<proteinExistence type="predicted"/>
<dbReference type="PANTHER" id="PTHR47089">
    <property type="entry name" value="ABC TRANSPORTER, PERMEASE PROTEIN"/>
    <property type="match status" value="1"/>
</dbReference>
<reference evidence="7 8" key="1">
    <citation type="submission" date="2010-12" db="EMBL/GenBank/DDBJ databases">
        <title>The Genome Sequence of Coprobacillus sp. strain 29_1.</title>
        <authorList>
            <consortium name="The Broad Institute Genome Sequencing Platform"/>
            <person name="Earl A."/>
            <person name="Ward D."/>
            <person name="Feldgarden M."/>
            <person name="Gevers D."/>
            <person name="Daigneault M."/>
            <person name="Sibley C.D."/>
            <person name="White A."/>
            <person name="Strauss J."/>
            <person name="Allen-Vercoe E."/>
            <person name="Young S.K."/>
            <person name="Zeng Q."/>
            <person name="Gargeya S."/>
            <person name="Fitzgerald M."/>
            <person name="Haas B."/>
            <person name="Abouelleil A."/>
            <person name="Alvarado L."/>
            <person name="Arachchi H.M."/>
            <person name="Berlin A."/>
            <person name="Brown A."/>
            <person name="Chapman S.B."/>
            <person name="Chen Z."/>
            <person name="Dunbar C."/>
            <person name="Freedman E."/>
            <person name="Gearin G."/>
            <person name="Gellesch M."/>
            <person name="Goldberg J."/>
            <person name="Griggs A."/>
            <person name="Gujja S."/>
            <person name="Heilman E."/>
            <person name="Heiman D."/>
            <person name="Howarth C."/>
            <person name="Larson L."/>
            <person name="Lui A."/>
            <person name="MacDonald P.J.P."/>
            <person name="Mehta T."/>
            <person name="Montmayeur A."/>
            <person name="Murphy C."/>
            <person name="Neiman D."/>
            <person name="Pearson M."/>
            <person name="Priest M."/>
            <person name="Roberts A."/>
            <person name="Saif S."/>
            <person name="Shea T."/>
            <person name="Shenoy N."/>
            <person name="Sisk P."/>
            <person name="Stolte C."/>
            <person name="Sykes S."/>
            <person name="White J."/>
            <person name="Yandava C."/>
            <person name="Nusbaum C."/>
            <person name="Birren B."/>
        </authorList>
    </citation>
    <scope>NUCLEOTIDE SEQUENCE [LARGE SCALE GENOMIC DNA]</scope>
    <source>
        <strain evidence="7 8">29_1</strain>
    </source>
</reference>
<evidence type="ECO:0000256" key="1">
    <source>
        <dbReference type="ARBA" id="ARBA00004651"/>
    </source>
</evidence>
<keyword evidence="2" id="KW-1003">Cell membrane</keyword>
<evidence type="ECO:0000256" key="4">
    <source>
        <dbReference type="ARBA" id="ARBA00022989"/>
    </source>
</evidence>
<feature type="transmembrane region" description="Helical" evidence="6">
    <location>
        <begin position="12"/>
        <end position="33"/>
    </location>
</feature>
<keyword evidence="3 6" id="KW-0812">Transmembrane</keyword>
<dbReference type="AlphaFoldDB" id="E7GCQ6"/>
<feature type="transmembrane region" description="Helical" evidence="6">
    <location>
        <begin position="329"/>
        <end position="348"/>
    </location>
</feature>
<feature type="transmembrane region" description="Helical" evidence="6">
    <location>
        <begin position="197"/>
        <end position="216"/>
    </location>
</feature>
<protein>
    <submittedName>
        <fullName evidence="7">Inner-membrane-translocator</fullName>
    </submittedName>
</protein>
<dbReference type="CDD" id="cd06580">
    <property type="entry name" value="TM_PBP1_transp_TpRbsC_like"/>
    <property type="match status" value="1"/>
</dbReference>
<dbReference type="RefSeq" id="WP_008789636.1">
    <property type="nucleotide sequence ID" value="NZ_AKCB01000001.1"/>
</dbReference>
<sequence length="367" mass="39392">MKKWLKSEGASSFISSCMAIAIGLLFGLVIILFTNPANAFDGFLNMLFGPLKMGMMGIGRVLFYAIPIIMTGLSVGFAFKTGLFNIGTPGQFITGAFAAVYVGVHWTFLPAEIHWIVALLAAFIVGGLWAIVPGIMKAYLNVNEVISSIMMNYIGMYLVNFLVKATVFDELRSQSLGVASSAEIPRLGLDQLFRGSTLNAGILIALGMVIIIYIILNKTKFGYEMKACGFNADAARYAGINEKKNIVLAMVIAGALAGIGGGLVYLSGSGKFISIVEVLAPEGFNGIPVALLGLSNPIGIFFSGIFISYLTVGGNLMQQFGFIPEIVDIIISAIIYCSALSLMIKLWLAKKKSTHKKQMIETKEGDE</sequence>
<evidence type="ECO:0000256" key="2">
    <source>
        <dbReference type="ARBA" id="ARBA00022475"/>
    </source>
</evidence>
<feature type="transmembrane region" description="Helical" evidence="6">
    <location>
        <begin position="272"/>
        <end position="291"/>
    </location>
</feature>
<dbReference type="InterPro" id="IPR001851">
    <property type="entry name" value="ABC_transp_permease"/>
</dbReference>
<dbReference type="OrthoDB" id="45037at2"/>
<feature type="transmembrane region" description="Helical" evidence="6">
    <location>
        <begin position="145"/>
        <end position="163"/>
    </location>
</feature>
<organism evidence="7 8">
    <name type="scientific">Coprobacillus cateniformis</name>
    <dbReference type="NCBI Taxonomy" id="100884"/>
    <lineage>
        <taxon>Bacteria</taxon>
        <taxon>Bacillati</taxon>
        <taxon>Bacillota</taxon>
        <taxon>Erysipelotrichia</taxon>
        <taxon>Erysipelotrichales</taxon>
        <taxon>Coprobacillaceae</taxon>
        <taxon>Coprobacillus</taxon>
    </lineage>
</organism>
<keyword evidence="5 6" id="KW-0472">Membrane</keyword>
<feature type="transmembrane region" description="Helical" evidence="6">
    <location>
        <begin position="91"/>
        <end position="109"/>
    </location>
</feature>
<dbReference type="HOGENOM" id="CLU_040769_0_1_9"/>
<evidence type="ECO:0000256" key="3">
    <source>
        <dbReference type="ARBA" id="ARBA00022692"/>
    </source>
</evidence>
<dbReference type="Proteomes" id="UP000003157">
    <property type="component" value="Unassembled WGS sequence"/>
</dbReference>
<dbReference type="GO" id="GO:0005886">
    <property type="term" value="C:plasma membrane"/>
    <property type="evidence" value="ECO:0007669"/>
    <property type="project" value="UniProtKB-SubCell"/>
</dbReference>
<feature type="transmembrane region" description="Helical" evidence="6">
    <location>
        <begin position="115"/>
        <end position="133"/>
    </location>
</feature>
<dbReference type="eggNOG" id="COG4603">
    <property type="taxonomic scope" value="Bacteria"/>
</dbReference>
<evidence type="ECO:0000313" key="7">
    <source>
        <dbReference type="EMBL" id="EFW04265.1"/>
    </source>
</evidence>
<evidence type="ECO:0000313" key="8">
    <source>
        <dbReference type="Proteomes" id="UP000003157"/>
    </source>
</evidence>
<name>E7GCQ6_9FIRM</name>
<keyword evidence="8" id="KW-1185">Reference proteome</keyword>
<dbReference type="GeneID" id="78228131"/>
<feature type="transmembrane region" description="Helical" evidence="6">
    <location>
        <begin position="53"/>
        <end position="79"/>
    </location>
</feature>
<feature type="transmembrane region" description="Helical" evidence="6">
    <location>
        <begin position="298"/>
        <end position="317"/>
    </location>
</feature>
<dbReference type="Pfam" id="PF02653">
    <property type="entry name" value="BPD_transp_2"/>
    <property type="match status" value="1"/>
</dbReference>
<evidence type="ECO:0000256" key="6">
    <source>
        <dbReference type="SAM" id="Phobius"/>
    </source>
</evidence>
<dbReference type="EMBL" id="ADKX01000039">
    <property type="protein sequence ID" value="EFW04265.1"/>
    <property type="molecule type" value="Genomic_DNA"/>
</dbReference>
<accession>E7GCQ6</accession>
<comment type="subcellular location">
    <subcellularLocation>
        <location evidence="1">Cell membrane</location>
        <topology evidence="1">Multi-pass membrane protein</topology>
    </subcellularLocation>
</comment>
<dbReference type="PANTHER" id="PTHR47089:SF1">
    <property type="entry name" value="GUANOSINE ABC TRANSPORTER PERMEASE PROTEIN NUPP"/>
    <property type="match status" value="1"/>
</dbReference>
<dbReference type="STRING" id="100884.GCA_000269565_00201"/>
<gene>
    <name evidence="7" type="ORF">HMPREF9488_02548</name>
</gene>
<feature type="transmembrane region" description="Helical" evidence="6">
    <location>
        <begin position="246"/>
        <end position="266"/>
    </location>
</feature>
<evidence type="ECO:0000256" key="5">
    <source>
        <dbReference type="ARBA" id="ARBA00023136"/>
    </source>
</evidence>
<comment type="caution">
    <text evidence="7">The sequence shown here is derived from an EMBL/GenBank/DDBJ whole genome shotgun (WGS) entry which is preliminary data.</text>
</comment>
<dbReference type="GO" id="GO:0022857">
    <property type="term" value="F:transmembrane transporter activity"/>
    <property type="evidence" value="ECO:0007669"/>
    <property type="project" value="InterPro"/>
</dbReference>
<keyword evidence="4 6" id="KW-1133">Transmembrane helix</keyword>